<evidence type="ECO:0000313" key="3">
    <source>
        <dbReference type="Proteomes" id="UP001189429"/>
    </source>
</evidence>
<organism evidence="2 3">
    <name type="scientific">Prorocentrum cordatum</name>
    <dbReference type="NCBI Taxonomy" id="2364126"/>
    <lineage>
        <taxon>Eukaryota</taxon>
        <taxon>Sar</taxon>
        <taxon>Alveolata</taxon>
        <taxon>Dinophyceae</taxon>
        <taxon>Prorocentrales</taxon>
        <taxon>Prorocentraceae</taxon>
        <taxon>Prorocentrum</taxon>
    </lineage>
</organism>
<comment type="caution">
    <text evidence="2">The sequence shown here is derived from an EMBL/GenBank/DDBJ whole genome shotgun (WGS) entry which is preliminary data.</text>
</comment>
<keyword evidence="3" id="KW-1185">Reference proteome</keyword>
<dbReference type="EMBL" id="CAUYUJ010014949">
    <property type="protein sequence ID" value="CAK0848051.1"/>
    <property type="molecule type" value="Genomic_DNA"/>
</dbReference>
<feature type="region of interest" description="Disordered" evidence="1">
    <location>
        <begin position="1"/>
        <end position="71"/>
    </location>
</feature>
<evidence type="ECO:0000313" key="2">
    <source>
        <dbReference type="EMBL" id="CAK0848051.1"/>
    </source>
</evidence>
<reference evidence="2" key="1">
    <citation type="submission" date="2023-10" db="EMBL/GenBank/DDBJ databases">
        <authorList>
            <person name="Chen Y."/>
            <person name="Shah S."/>
            <person name="Dougan E. K."/>
            <person name="Thang M."/>
            <person name="Chan C."/>
        </authorList>
    </citation>
    <scope>NUCLEOTIDE SEQUENCE [LARGE SCALE GENOMIC DNA]</scope>
</reference>
<proteinExistence type="predicted"/>
<dbReference type="Proteomes" id="UP001189429">
    <property type="component" value="Unassembled WGS sequence"/>
</dbReference>
<accession>A0ABN9TQX6</accession>
<name>A0ABN9TQX6_9DINO</name>
<evidence type="ECO:0000256" key="1">
    <source>
        <dbReference type="SAM" id="MobiDB-lite"/>
    </source>
</evidence>
<gene>
    <name evidence="2" type="ORF">PCOR1329_LOCUS41104</name>
</gene>
<protein>
    <submittedName>
        <fullName evidence="2">Uncharacterized protein</fullName>
    </submittedName>
</protein>
<sequence length="148" mass="15944">MASGRTRFKDFQAASPSEGAGLGARRGPRPPHSPSGERARGRSSRRPGAAPARARAVLDPFYSGGPGRGAPRLPPGCPWVCLRFRRCCHGETTDAASRTAPLRRGPSWHVDGVGRLPYGGARGRFYSRGALRRRGSRGRCRGTRALRL</sequence>
<feature type="compositionally biased region" description="Low complexity" evidence="1">
    <location>
        <begin position="46"/>
        <end position="55"/>
    </location>
</feature>